<evidence type="ECO:0000256" key="3">
    <source>
        <dbReference type="ARBA" id="ARBA00037514"/>
    </source>
</evidence>
<dbReference type="Proteomes" id="UP000314986">
    <property type="component" value="Unassembled WGS sequence"/>
</dbReference>
<dbReference type="InterPro" id="IPR029099">
    <property type="entry name" value="Pribosyltran_N"/>
</dbReference>
<dbReference type="Pfam" id="PF13793">
    <property type="entry name" value="Pribosyltran_N"/>
    <property type="match status" value="1"/>
</dbReference>
<dbReference type="SMART" id="SM01400">
    <property type="entry name" value="Pribosyltran_N"/>
    <property type="match status" value="1"/>
</dbReference>
<dbReference type="PANTHER" id="PTHR10210">
    <property type="entry name" value="RIBOSE-PHOSPHATE DIPHOSPHOKINASE FAMILY MEMBER"/>
    <property type="match status" value="1"/>
</dbReference>
<dbReference type="GO" id="GO:0002189">
    <property type="term" value="C:ribose phosphate diphosphokinase complex"/>
    <property type="evidence" value="ECO:0007669"/>
    <property type="project" value="TreeGrafter"/>
</dbReference>
<dbReference type="CDD" id="cd06223">
    <property type="entry name" value="PRTases_typeI"/>
    <property type="match status" value="1"/>
</dbReference>
<organism evidence="5 6">
    <name type="scientific">Callorhinchus milii</name>
    <name type="common">Ghost shark</name>
    <dbReference type="NCBI Taxonomy" id="7868"/>
    <lineage>
        <taxon>Eukaryota</taxon>
        <taxon>Metazoa</taxon>
        <taxon>Chordata</taxon>
        <taxon>Craniata</taxon>
        <taxon>Vertebrata</taxon>
        <taxon>Chondrichthyes</taxon>
        <taxon>Holocephali</taxon>
        <taxon>Chimaeriformes</taxon>
        <taxon>Callorhinchidae</taxon>
        <taxon>Callorhinchus</taxon>
    </lineage>
</organism>
<sequence>DPNHQLSPHIPTNPSSPIPVQFSLKTMNVAKGGYRVFSANSNAACTELSKKITERLGVELGKAVVYQEPNRETRVEIKESVRGQDIFIIQTIPSRDVNTAVMELLIMAYACKTSCARNIIGVIPYFPYSKQCKMRKRGSIVCKLLASMLSKAGLTHIITMDLHQKEIQGFFNIPIDNLRASPFLLQYIQEEIPDYRNAIIVAKSPAAAKRAQSYAERLRLGLAVIHGEAQYAEYDMVDGRHSPPAVKNTTIHTGLELPCKKYASSPFPGIELPMMMPKEKPPITVVGDVGGRIAIIVDDIIDDVDGFVAAAEILKERGAYKIYVMATHGLLSADAPCLIEESAINEVVVTNTIPHEVQKLQCPKIKTVDVSMILSEAIRRIHNGESMSYLFRNITVDD</sequence>
<evidence type="ECO:0000256" key="2">
    <source>
        <dbReference type="ARBA" id="ARBA00022727"/>
    </source>
</evidence>
<reference evidence="5" key="5">
    <citation type="submission" date="2025-09" db="UniProtKB">
        <authorList>
            <consortium name="Ensembl"/>
        </authorList>
    </citation>
    <scope>IDENTIFICATION</scope>
</reference>
<dbReference type="GO" id="GO:0000287">
    <property type="term" value="F:magnesium ion binding"/>
    <property type="evidence" value="ECO:0007669"/>
    <property type="project" value="InterPro"/>
</dbReference>
<dbReference type="FunFam" id="3.40.50.2020:FF:000014">
    <property type="entry name" value="Ribose-phosphate pyrophosphokinase 1"/>
    <property type="match status" value="1"/>
</dbReference>
<reference evidence="5" key="4">
    <citation type="submission" date="2025-08" db="UniProtKB">
        <authorList>
            <consortium name="Ensembl"/>
        </authorList>
    </citation>
    <scope>IDENTIFICATION</scope>
</reference>
<dbReference type="InParanoid" id="A0A4W3HNH1"/>
<dbReference type="OMA" id="LAKRITX"/>
<dbReference type="AlphaFoldDB" id="A0A4W3HNH1"/>
<dbReference type="FunFam" id="3.40.50.2020:FF:000012">
    <property type="entry name" value="Phosphoribosyl pyrophosphate synthase-associated protein 2 isoform 1"/>
    <property type="match status" value="1"/>
</dbReference>
<dbReference type="InterPro" id="IPR000836">
    <property type="entry name" value="PRTase_dom"/>
</dbReference>
<comment type="function">
    <text evidence="3">Seems to play a negative regulatory role in 5-phosphoribose 1-diphosphate synthesis.</text>
</comment>
<accession>A0A4W3HNH1</accession>
<dbReference type="GO" id="GO:0005524">
    <property type="term" value="F:ATP binding"/>
    <property type="evidence" value="ECO:0007669"/>
    <property type="project" value="TreeGrafter"/>
</dbReference>
<dbReference type="GO" id="GO:0006015">
    <property type="term" value="P:5-phosphoribose 1-diphosphate biosynthetic process"/>
    <property type="evidence" value="ECO:0007669"/>
    <property type="project" value="TreeGrafter"/>
</dbReference>
<feature type="domain" description="Ribose-phosphate pyrophosphokinase N-terminal" evidence="4">
    <location>
        <begin position="43"/>
        <end position="153"/>
    </location>
</feature>
<dbReference type="STRING" id="7868.ENSCMIP00000010904"/>
<dbReference type="GeneTree" id="ENSGT00950000182803"/>
<reference evidence="6" key="3">
    <citation type="journal article" date="2014" name="Nature">
        <title>Elephant shark genome provides unique insights into gnathostome evolution.</title>
        <authorList>
            <consortium name="International Elephant Shark Genome Sequencing Consortium"/>
            <person name="Venkatesh B."/>
            <person name="Lee A.P."/>
            <person name="Ravi V."/>
            <person name="Maurya A.K."/>
            <person name="Lian M.M."/>
            <person name="Swann J.B."/>
            <person name="Ohta Y."/>
            <person name="Flajnik M.F."/>
            <person name="Sutoh Y."/>
            <person name="Kasahara M."/>
            <person name="Hoon S."/>
            <person name="Gangu V."/>
            <person name="Roy S.W."/>
            <person name="Irimia M."/>
            <person name="Korzh V."/>
            <person name="Kondrychyn I."/>
            <person name="Lim Z.W."/>
            <person name="Tay B.H."/>
            <person name="Tohari S."/>
            <person name="Kong K.W."/>
            <person name="Ho S."/>
            <person name="Lorente-Galdos B."/>
            <person name="Quilez J."/>
            <person name="Marques-Bonet T."/>
            <person name="Raney B.J."/>
            <person name="Ingham P.W."/>
            <person name="Tay A."/>
            <person name="Hillier L.W."/>
            <person name="Minx P."/>
            <person name="Boehm T."/>
            <person name="Wilson R.K."/>
            <person name="Brenner S."/>
            <person name="Warren W.C."/>
        </authorList>
    </citation>
    <scope>NUCLEOTIDE SEQUENCE [LARGE SCALE GENOMIC DNA]</scope>
</reference>
<dbReference type="GO" id="GO:0005737">
    <property type="term" value="C:cytoplasm"/>
    <property type="evidence" value="ECO:0007669"/>
    <property type="project" value="TreeGrafter"/>
</dbReference>
<evidence type="ECO:0000313" key="6">
    <source>
        <dbReference type="Proteomes" id="UP000314986"/>
    </source>
</evidence>
<dbReference type="Pfam" id="PF14572">
    <property type="entry name" value="Pribosyl_synth"/>
    <property type="match status" value="1"/>
</dbReference>
<dbReference type="GO" id="GO:0004749">
    <property type="term" value="F:ribose phosphate diphosphokinase activity"/>
    <property type="evidence" value="ECO:0007669"/>
    <property type="project" value="TreeGrafter"/>
</dbReference>
<keyword evidence="6" id="KW-1185">Reference proteome</keyword>
<proteinExistence type="inferred from homology"/>
<dbReference type="GO" id="GO:0006164">
    <property type="term" value="P:purine nucleotide biosynthetic process"/>
    <property type="evidence" value="ECO:0007669"/>
    <property type="project" value="TreeGrafter"/>
</dbReference>
<dbReference type="InterPro" id="IPR029057">
    <property type="entry name" value="PRTase-like"/>
</dbReference>
<evidence type="ECO:0000313" key="5">
    <source>
        <dbReference type="Ensembl" id="ENSCMIP00000010904.1"/>
    </source>
</evidence>
<dbReference type="SUPFAM" id="SSF53271">
    <property type="entry name" value="PRTase-like"/>
    <property type="match status" value="2"/>
</dbReference>
<reference evidence="6" key="2">
    <citation type="journal article" date="2007" name="PLoS Biol.">
        <title>Survey sequencing and comparative analysis of the elephant shark (Callorhinchus milii) genome.</title>
        <authorList>
            <person name="Venkatesh B."/>
            <person name="Kirkness E.F."/>
            <person name="Loh Y.H."/>
            <person name="Halpern A.L."/>
            <person name="Lee A.P."/>
            <person name="Johnson J."/>
            <person name="Dandona N."/>
            <person name="Viswanathan L.D."/>
            <person name="Tay A."/>
            <person name="Venter J.C."/>
            <person name="Strausberg R.L."/>
            <person name="Brenner S."/>
        </authorList>
    </citation>
    <scope>NUCLEOTIDE SEQUENCE [LARGE SCALE GENOMIC DNA]</scope>
</reference>
<dbReference type="Gene3D" id="3.40.50.2020">
    <property type="match status" value="2"/>
</dbReference>
<evidence type="ECO:0000259" key="4">
    <source>
        <dbReference type="Pfam" id="PF13793"/>
    </source>
</evidence>
<dbReference type="NCBIfam" id="TIGR01251">
    <property type="entry name" value="ribP_PPkin"/>
    <property type="match status" value="1"/>
</dbReference>
<dbReference type="Ensembl" id="ENSCMIT00000011182.1">
    <property type="protein sequence ID" value="ENSCMIP00000010904.1"/>
    <property type="gene ID" value="ENSCMIG00000005616.1"/>
</dbReference>
<gene>
    <name evidence="5" type="primary">LOC103190849</name>
</gene>
<keyword evidence="2" id="KW-0545">Nucleotide biosynthesis</keyword>
<evidence type="ECO:0000256" key="1">
    <source>
        <dbReference type="ARBA" id="ARBA00006478"/>
    </source>
</evidence>
<dbReference type="PANTHER" id="PTHR10210:SF28">
    <property type="entry name" value="PHOSPHORIBOSYL PYROPHOSPHATE SYNTHASE-ASSOCIATED PROTEIN 1"/>
    <property type="match status" value="1"/>
</dbReference>
<comment type="similarity">
    <text evidence="1">Belongs to the ribose-phosphate pyrophosphokinase family.</text>
</comment>
<protein>
    <submittedName>
        <fullName evidence="5">Phosphoribosyl pyrophosphate synthetase associated protein 1</fullName>
    </submittedName>
</protein>
<reference evidence="6" key="1">
    <citation type="journal article" date="2006" name="Science">
        <title>Ancient noncoding elements conserved in the human genome.</title>
        <authorList>
            <person name="Venkatesh B."/>
            <person name="Kirkness E.F."/>
            <person name="Loh Y.H."/>
            <person name="Halpern A.L."/>
            <person name="Lee A.P."/>
            <person name="Johnson J."/>
            <person name="Dandona N."/>
            <person name="Viswanathan L.D."/>
            <person name="Tay A."/>
            <person name="Venter J.C."/>
            <person name="Strausberg R.L."/>
            <person name="Brenner S."/>
        </authorList>
    </citation>
    <scope>NUCLEOTIDE SEQUENCE [LARGE SCALE GENOMIC DNA]</scope>
</reference>
<name>A0A4W3HNH1_CALMI</name>
<dbReference type="InterPro" id="IPR005946">
    <property type="entry name" value="Rib-P_diPkinase"/>
</dbReference>